<sequence length="275" mass="29714">MTMLNYDFMQRALIIGVVVSLICSTIGLFLVLKRFSMVGDTLSHVALAGVATGMVLDIYPVYTAIAISIVASLGIEKLRREYEKYAEISLSIVLAAGIGVASILINLYEGKTSGIMGYLFGSISLVTNEDLYIVILLGLIIIASIVILYRSLFYTTFDEEHAKLSGLKVKSINIYFSILVALTVTVSMRIVGILLVSSLMVLPVATSLQLARSFKSALLLSNIFGLISVISGLITSFYLDLSPGGAIVMASLIILVIVMIAKNGLKIFNKRDVKI</sequence>
<evidence type="ECO:0000256" key="7">
    <source>
        <dbReference type="SAM" id="Phobius"/>
    </source>
</evidence>
<protein>
    <submittedName>
        <fullName evidence="8">Zinc ABC transporter permease protein AdcB</fullName>
    </submittedName>
</protein>
<dbReference type="GO" id="GO:0055085">
    <property type="term" value="P:transmembrane transport"/>
    <property type="evidence" value="ECO:0007669"/>
    <property type="project" value="InterPro"/>
</dbReference>
<dbReference type="EMBL" id="LGSS01000003">
    <property type="protein sequence ID" value="KNF09533.1"/>
    <property type="molecule type" value="Genomic_DNA"/>
</dbReference>
<evidence type="ECO:0000256" key="4">
    <source>
        <dbReference type="ARBA" id="ARBA00022989"/>
    </source>
</evidence>
<gene>
    <name evidence="8" type="primary">adcB</name>
    <name evidence="8" type="ORF">CLPU_3c03130</name>
</gene>
<comment type="similarity">
    <text evidence="2 6">Belongs to the ABC-3 integral membrane protein family.</text>
</comment>
<dbReference type="AlphaFoldDB" id="A0A0L0WDI2"/>
<dbReference type="GO" id="GO:0043190">
    <property type="term" value="C:ATP-binding cassette (ABC) transporter complex"/>
    <property type="evidence" value="ECO:0007669"/>
    <property type="project" value="InterPro"/>
</dbReference>
<evidence type="ECO:0000313" key="9">
    <source>
        <dbReference type="Proteomes" id="UP000037267"/>
    </source>
</evidence>
<evidence type="ECO:0000256" key="1">
    <source>
        <dbReference type="ARBA" id="ARBA00004141"/>
    </source>
</evidence>
<organism evidence="8 9">
    <name type="scientific">Gottschalkia purinilytica</name>
    <name type="common">Clostridium purinilyticum</name>
    <dbReference type="NCBI Taxonomy" id="1503"/>
    <lineage>
        <taxon>Bacteria</taxon>
        <taxon>Bacillati</taxon>
        <taxon>Bacillota</taxon>
        <taxon>Tissierellia</taxon>
        <taxon>Tissierellales</taxon>
        <taxon>Gottschalkiaceae</taxon>
        <taxon>Gottschalkia</taxon>
    </lineage>
</organism>
<evidence type="ECO:0000256" key="3">
    <source>
        <dbReference type="ARBA" id="ARBA00022692"/>
    </source>
</evidence>
<dbReference type="PATRIC" id="fig|1503.3.peg.2182"/>
<dbReference type="PANTHER" id="PTHR30477">
    <property type="entry name" value="ABC-TRANSPORTER METAL-BINDING PROTEIN"/>
    <property type="match status" value="1"/>
</dbReference>
<dbReference type="Proteomes" id="UP000037267">
    <property type="component" value="Unassembled WGS sequence"/>
</dbReference>
<comment type="caution">
    <text evidence="8">The sequence shown here is derived from an EMBL/GenBank/DDBJ whole genome shotgun (WGS) entry which is preliminary data.</text>
</comment>
<feature type="transmembrane region" description="Helical" evidence="7">
    <location>
        <begin position="217"/>
        <end position="239"/>
    </location>
</feature>
<feature type="transmembrane region" description="Helical" evidence="7">
    <location>
        <begin position="172"/>
        <end position="205"/>
    </location>
</feature>
<dbReference type="OrthoDB" id="9798540at2"/>
<keyword evidence="5 7" id="KW-0472">Membrane</keyword>
<accession>A0A0L0WDI2</accession>
<proteinExistence type="inferred from homology"/>
<dbReference type="Gene3D" id="1.10.3470.10">
    <property type="entry name" value="ABC transporter involved in vitamin B12 uptake, BtuC"/>
    <property type="match status" value="1"/>
</dbReference>
<evidence type="ECO:0000256" key="5">
    <source>
        <dbReference type="ARBA" id="ARBA00023136"/>
    </source>
</evidence>
<dbReference type="GO" id="GO:0010043">
    <property type="term" value="P:response to zinc ion"/>
    <property type="evidence" value="ECO:0007669"/>
    <property type="project" value="TreeGrafter"/>
</dbReference>
<name>A0A0L0WDI2_GOTPU</name>
<keyword evidence="4 7" id="KW-1133">Transmembrane helix</keyword>
<comment type="subcellular location">
    <subcellularLocation>
        <location evidence="6">Cell membrane</location>
        <topology evidence="6">Multi-pass membrane protein</topology>
    </subcellularLocation>
    <subcellularLocation>
        <location evidence="1">Membrane</location>
        <topology evidence="1">Multi-pass membrane protein</topology>
    </subcellularLocation>
</comment>
<evidence type="ECO:0000256" key="6">
    <source>
        <dbReference type="RuleBase" id="RU003943"/>
    </source>
</evidence>
<feature type="transmembrane region" description="Helical" evidence="7">
    <location>
        <begin position="12"/>
        <end position="32"/>
    </location>
</feature>
<dbReference type="SUPFAM" id="SSF81345">
    <property type="entry name" value="ABC transporter involved in vitamin B12 uptake, BtuC"/>
    <property type="match status" value="1"/>
</dbReference>
<dbReference type="RefSeq" id="WP_050354506.1">
    <property type="nucleotide sequence ID" value="NZ_LGSS01000003.1"/>
</dbReference>
<reference evidence="9" key="1">
    <citation type="submission" date="2015-07" db="EMBL/GenBank/DDBJ databases">
        <title>Draft genome sequence of the purine-degrading Gottschalkia purinilyticum DSM 1384 (formerly Clostridium purinilyticum).</title>
        <authorList>
            <person name="Poehlein A."/>
            <person name="Schiel-Bengelsdorf B."/>
            <person name="Bengelsdorf F.R."/>
            <person name="Daniel R."/>
            <person name="Duerre P."/>
        </authorList>
    </citation>
    <scope>NUCLEOTIDE SEQUENCE [LARGE SCALE GENOMIC DNA]</scope>
    <source>
        <strain evidence="9">DSM 1384</strain>
    </source>
</reference>
<keyword evidence="6" id="KW-0813">Transport</keyword>
<evidence type="ECO:0000256" key="2">
    <source>
        <dbReference type="ARBA" id="ARBA00008034"/>
    </source>
</evidence>
<feature type="transmembrane region" description="Helical" evidence="7">
    <location>
        <begin position="245"/>
        <end position="265"/>
    </location>
</feature>
<keyword evidence="9" id="KW-1185">Reference proteome</keyword>
<keyword evidence="3 6" id="KW-0812">Transmembrane</keyword>
<evidence type="ECO:0000313" key="8">
    <source>
        <dbReference type="EMBL" id="KNF09533.1"/>
    </source>
</evidence>
<dbReference type="STRING" id="1503.CLPU_3c03130"/>
<dbReference type="Pfam" id="PF00950">
    <property type="entry name" value="ABC-3"/>
    <property type="match status" value="1"/>
</dbReference>
<dbReference type="PANTHER" id="PTHR30477:SF0">
    <property type="entry name" value="METAL TRANSPORT SYSTEM MEMBRANE PROTEIN TM_0125-RELATED"/>
    <property type="match status" value="1"/>
</dbReference>
<dbReference type="InterPro" id="IPR001626">
    <property type="entry name" value="ABC_TroCD"/>
</dbReference>
<dbReference type="InterPro" id="IPR037294">
    <property type="entry name" value="ABC_BtuC-like"/>
</dbReference>
<feature type="transmembrane region" description="Helical" evidence="7">
    <location>
        <begin position="131"/>
        <end position="152"/>
    </location>
</feature>
<feature type="transmembrane region" description="Helical" evidence="7">
    <location>
        <begin position="90"/>
        <end position="110"/>
    </location>
</feature>
<feature type="transmembrane region" description="Helical" evidence="7">
    <location>
        <begin position="44"/>
        <end position="70"/>
    </location>
</feature>